<protein>
    <submittedName>
        <fullName evidence="2">Precorrin methylase</fullName>
    </submittedName>
</protein>
<keyword evidence="2" id="KW-0808">Transferase</keyword>
<accession>A0A2K9Z438</accession>
<dbReference type="InterPro" id="IPR036518">
    <property type="entry name" value="CobE/GbiG_C_sf"/>
</dbReference>
<dbReference type="Proteomes" id="UP000238523">
    <property type="component" value="Chromosome"/>
</dbReference>
<reference evidence="2 3" key="1">
    <citation type="submission" date="2017-11" db="EMBL/GenBank/DDBJ databases">
        <title>Complete genome of Rhizobium leguminosarum Norway, an ineffective micro-symbiont.</title>
        <authorList>
            <person name="Hoffrichter A."/>
            <person name="Liang J."/>
            <person name="Brachmann A."/>
            <person name="Marin M."/>
        </authorList>
    </citation>
    <scope>NUCLEOTIDE SEQUENCE [LARGE SCALE GENOMIC DNA]</scope>
    <source>
        <strain evidence="2 3">Norway</strain>
    </source>
</reference>
<evidence type="ECO:0000313" key="2">
    <source>
        <dbReference type="EMBL" id="AUW43002.1"/>
    </source>
</evidence>
<dbReference type="SUPFAM" id="SSF159664">
    <property type="entry name" value="CobE/GbiG C-terminal domain-like"/>
    <property type="match status" value="1"/>
</dbReference>
<gene>
    <name evidence="2" type="ORF">CUJ84_Chr002649</name>
</gene>
<dbReference type="EMBL" id="CP025012">
    <property type="protein sequence ID" value="AUW43002.1"/>
    <property type="molecule type" value="Genomic_DNA"/>
</dbReference>
<evidence type="ECO:0000313" key="3">
    <source>
        <dbReference type="Proteomes" id="UP000238523"/>
    </source>
</evidence>
<feature type="domain" description="CobE/GbiG C-terminal" evidence="1">
    <location>
        <begin position="28"/>
        <end position="148"/>
    </location>
</feature>
<organism evidence="2 3">
    <name type="scientific">Rhizobium leguminosarum</name>
    <dbReference type="NCBI Taxonomy" id="384"/>
    <lineage>
        <taxon>Bacteria</taxon>
        <taxon>Pseudomonadati</taxon>
        <taxon>Pseudomonadota</taxon>
        <taxon>Alphaproteobacteria</taxon>
        <taxon>Hyphomicrobiales</taxon>
        <taxon>Rhizobiaceae</taxon>
        <taxon>Rhizobium/Agrobacterium group</taxon>
        <taxon>Rhizobium</taxon>
    </lineage>
</organism>
<dbReference type="Gene3D" id="3.30.420.180">
    <property type="entry name" value="CobE/GbiG C-terminal domain"/>
    <property type="match status" value="1"/>
</dbReference>
<dbReference type="InterPro" id="IPR052553">
    <property type="entry name" value="CbiG_hydrolase"/>
</dbReference>
<dbReference type="InterPro" id="IPR002750">
    <property type="entry name" value="CobE/GbiG_C"/>
</dbReference>
<dbReference type="AlphaFoldDB" id="A0A2K9Z438"/>
<evidence type="ECO:0000259" key="1">
    <source>
        <dbReference type="Pfam" id="PF01890"/>
    </source>
</evidence>
<dbReference type="GO" id="GO:0009236">
    <property type="term" value="P:cobalamin biosynthetic process"/>
    <property type="evidence" value="ECO:0007669"/>
    <property type="project" value="InterPro"/>
</dbReference>
<dbReference type="Pfam" id="PF01890">
    <property type="entry name" value="CbiG_C"/>
    <property type="match status" value="1"/>
</dbReference>
<keyword evidence="2" id="KW-0489">Methyltransferase</keyword>
<dbReference type="PANTHER" id="PTHR37477:SF1">
    <property type="entry name" value="COBALT-PRECORRIN-5A HYDROLASE"/>
    <property type="match status" value="1"/>
</dbReference>
<name>A0A2K9Z438_RHILE</name>
<sequence length="155" mass="15955">MPQVCVLGPMRVRDQIMSDVKFDGLRPLVLGLGCERGAPVHEVLALAEWALREAGAGAEALAAIASIDSRKSEPAVLAVAAHFSVPAVFFAAARLEEETPRLKNPSEIVFARVGCHGVAEAAALAAAGASAELAVAKIKSAHATAAVARILLQNG</sequence>
<proteinExistence type="predicted"/>
<dbReference type="PANTHER" id="PTHR37477">
    <property type="entry name" value="COBALT-PRECORRIN-5A HYDROLASE"/>
    <property type="match status" value="1"/>
</dbReference>
<dbReference type="GO" id="GO:0008168">
    <property type="term" value="F:methyltransferase activity"/>
    <property type="evidence" value="ECO:0007669"/>
    <property type="project" value="UniProtKB-KW"/>
</dbReference>
<dbReference type="GO" id="GO:0032259">
    <property type="term" value="P:methylation"/>
    <property type="evidence" value="ECO:0007669"/>
    <property type="project" value="UniProtKB-KW"/>
</dbReference>